<dbReference type="InterPro" id="IPR001736">
    <property type="entry name" value="PLipase_D/transphosphatidylase"/>
</dbReference>
<dbReference type="EMBL" id="JAGTUK010000003">
    <property type="protein sequence ID" value="MBS0024486.1"/>
    <property type="molecule type" value="Genomic_DNA"/>
</dbReference>
<dbReference type="Pfam" id="PF13091">
    <property type="entry name" value="PLDc_2"/>
    <property type="match status" value="1"/>
</dbReference>
<gene>
    <name evidence="2" type="ORF">KE274_10235</name>
</gene>
<proteinExistence type="predicted"/>
<dbReference type="SUPFAM" id="SSF56024">
    <property type="entry name" value="Phospholipase D/nuclease"/>
    <property type="match status" value="1"/>
</dbReference>
<sequence length="328" mass="36143">MTSLLTIAEPELMDALRAASDQVRLASPFISIRIAKQLASIARTSTATWSLITRLDAAAAAGGYLSTDGLRSLTDAGVVVRHARRLHAKAYLADETFGMMGSANLTGPGLGASADPNFELSLRLRPDDALAVWTQLDEWWNASAAVSREDIDDLDRRARELPRAIAVEFSPGPDEFNEDISELADLVSDARERSLWVKAQYGQPKYNQWRSEFWFSSAAHRRPSFAPGDLVLIYAKEAHACYAIVEVVDEPRNDPQYIVERGGRPEEEANRWPWVNRTIPRLVPTRERLVRPVDLGFTGQGLQGGHKRIALPEFVAAVRALGGASGLL</sequence>
<evidence type="ECO:0000259" key="1">
    <source>
        <dbReference type="PROSITE" id="PS50035"/>
    </source>
</evidence>
<dbReference type="RefSeq" id="WP_211543445.1">
    <property type="nucleotide sequence ID" value="NZ_JAGTUK010000003.1"/>
</dbReference>
<keyword evidence="3" id="KW-1185">Reference proteome</keyword>
<dbReference type="Proteomes" id="UP000678243">
    <property type="component" value="Unassembled WGS sequence"/>
</dbReference>
<evidence type="ECO:0000313" key="2">
    <source>
        <dbReference type="EMBL" id="MBS0024486.1"/>
    </source>
</evidence>
<organism evidence="2 3">
    <name type="scientific">Microbacterium paraoxydans</name>
    <dbReference type="NCBI Taxonomy" id="199592"/>
    <lineage>
        <taxon>Bacteria</taxon>
        <taxon>Bacillati</taxon>
        <taxon>Actinomycetota</taxon>
        <taxon>Actinomycetes</taxon>
        <taxon>Micrococcales</taxon>
        <taxon>Microbacteriaceae</taxon>
        <taxon>Microbacterium</taxon>
    </lineage>
</organism>
<accession>A0ABS5IP40</accession>
<feature type="domain" description="PLD phosphodiesterase" evidence="1">
    <location>
        <begin position="82"/>
        <end position="109"/>
    </location>
</feature>
<dbReference type="PROSITE" id="PS50035">
    <property type="entry name" value="PLD"/>
    <property type="match status" value="1"/>
</dbReference>
<dbReference type="InterPro" id="IPR025202">
    <property type="entry name" value="PLD-like_dom"/>
</dbReference>
<name>A0ABS5IP40_9MICO</name>
<comment type="caution">
    <text evidence="2">The sequence shown here is derived from an EMBL/GenBank/DDBJ whole genome shotgun (WGS) entry which is preliminary data.</text>
</comment>
<dbReference type="Gene3D" id="3.30.870.10">
    <property type="entry name" value="Endonuclease Chain A"/>
    <property type="match status" value="1"/>
</dbReference>
<reference evidence="2 3" key="1">
    <citation type="submission" date="2021-04" db="EMBL/GenBank/DDBJ databases">
        <title>Whole genome analysis of root endophytic bacterium Microbacterium paraoxydans ku-mp colonizing RP-bio226 rice variety.</title>
        <authorList>
            <person name="Ulaganathan K."/>
            <person name="Latha B."/>
        </authorList>
    </citation>
    <scope>NUCLEOTIDE SEQUENCE [LARGE SCALE GENOMIC DNA]</scope>
    <source>
        <strain evidence="3">ku-mp</strain>
    </source>
</reference>
<protein>
    <submittedName>
        <fullName evidence="2">EVE domain-containing protein</fullName>
    </submittedName>
</protein>
<evidence type="ECO:0000313" key="3">
    <source>
        <dbReference type="Proteomes" id="UP000678243"/>
    </source>
</evidence>